<dbReference type="EMBL" id="HBFQ01027383">
    <property type="protein sequence ID" value="CAD8844990.1"/>
    <property type="molecule type" value="Transcribed_RNA"/>
</dbReference>
<dbReference type="InterPro" id="IPR018928">
    <property type="entry name" value="HAP2/GCS1_dom"/>
</dbReference>
<dbReference type="PANTHER" id="PTHR31764">
    <property type="entry name" value="PROTEIN HAPLESS 2"/>
    <property type="match status" value="1"/>
</dbReference>
<sequence>MRRWWCVGISWSACASYLSSSQVEMCDEGSDFECEEKIVFIITLEHDVGKTESLHLTLDTVLDTNGEDKSLSWAWEIWLTKSTAAWSYPRKYVQDVSHRGREVQKSEGDCNDKPPTHLSCGTVLDPDTGIRIDYSEGFCCVCDWGTRSIRGGVGCGWDDWLYIRRYEYSYCLRFDPPSWTVNELDTPFLDYSVEVGIAKPTSPQATSRDEAGYFTSFITLDSHTPTKTEGHILAHIVGDFQSGVAPWHFSGEYFVYPYDPEDDELVHPDDWFRNALFLEKHLFNLGGGECNFIGTSYKAFVHQGRKCADDADTCTRNQLADHYQDAVERGRDDRFASSRCPNYTHQSSRKHREGGNPFRCPINQRQTTMIRLETPSGEIQFVRYVATGTIEDVSIPSFHGFSGTRTIVIVRNSGRVTAAFLVGLGDCSEGIESEAANVLTLSPGETGTWSVRVWASFTESKTVQCSVLLWDAVGKLQDQRVVTFVVTEMMATIGTQGGLKAYELQGQLACGSICPGLLDVGCFINNSCYQQLGLATLTIFSLMACVVFMLGLLAYRIRRGRRRQVIRLR</sequence>
<evidence type="ECO:0000256" key="7">
    <source>
        <dbReference type="ARBA" id="ARBA00023121"/>
    </source>
</evidence>
<evidence type="ECO:0000259" key="14">
    <source>
        <dbReference type="Pfam" id="PF10699"/>
    </source>
</evidence>
<organism evidence="15">
    <name type="scientific">Noctiluca scintillans</name>
    <name type="common">Sea sparkle</name>
    <name type="synonym">Red tide dinoflagellate</name>
    <dbReference type="NCBI Taxonomy" id="2966"/>
    <lineage>
        <taxon>Eukaryota</taxon>
        <taxon>Sar</taxon>
        <taxon>Alveolata</taxon>
        <taxon>Dinophyceae</taxon>
        <taxon>Noctilucales</taxon>
        <taxon>Noctilucaceae</taxon>
        <taxon>Noctiluca</taxon>
    </lineage>
</organism>
<keyword evidence="6 12" id="KW-1133">Transmembrane helix</keyword>
<evidence type="ECO:0000256" key="1">
    <source>
        <dbReference type="ARBA" id="ARBA00004251"/>
    </source>
</evidence>
<accession>A0A7S1F5V7</accession>
<feature type="chain" id="PRO_5031209222" description="Generative cell specific-1/HAP2 domain-containing protein" evidence="13">
    <location>
        <begin position="22"/>
        <end position="569"/>
    </location>
</feature>
<keyword evidence="5 13" id="KW-0732">Signal</keyword>
<comment type="subcellular location">
    <subcellularLocation>
        <location evidence="1">Cell membrane</location>
        <topology evidence="1">Single-pass type I membrane protein</topology>
    </subcellularLocation>
</comment>
<evidence type="ECO:0000313" key="15">
    <source>
        <dbReference type="EMBL" id="CAD8844990.1"/>
    </source>
</evidence>
<evidence type="ECO:0000256" key="3">
    <source>
        <dbReference type="ARBA" id="ARBA00022475"/>
    </source>
</evidence>
<dbReference type="GO" id="GO:0008289">
    <property type="term" value="F:lipid binding"/>
    <property type="evidence" value="ECO:0007669"/>
    <property type="project" value="UniProtKB-KW"/>
</dbReference>
<evidence type="ECO:0000256" key="12">
    <source>
        <dbReference type="SAM" id="Phobius"/>
    </source>
</evidence>
<feature type="domain" description="Generative cell specific-1/HAP2" evidence="14">
    <location>
        <begin position="32"/>
        <end position="528"/>
    </location>
</feature>
<proteinExistence type="inferred from homology"/>
<keyword evidence="9" id="KW-1015">Disulfide bond</keyword>
<dbReference type="InterPro" id="IPR040326">
    <property type="entry name" value="HAP2/GCS1"/>
</dbReference>
<keyword evidence="8 12" id="KW-0472">Membrane</keyword>
<keyword evidence="10" id="KW-0278">Fertilization</keyword>
<evidence type="ECO:0000256" key="9">
    <source>
        <dbReference type="ARBA" id="ARBA00023157"/>
    </source>
</evidence>
<evidence type="ECO:0000256" key="8">
    <source>
        <dbReference type="ARBA" id="ARBA00023136"/>
    </source>
</evidence>
<evidence type="ECO:0000256" key="2">
    <source>
        <dbReference type="ARBA" id="ARBA00010929"/>
    </source>
</evidence>
<gene>
    <name evidence="15" type="ORF">NSCI0253_LOCUS19340</name>
</gene>
<dbReference type="PANTHER" id="PTHR31764:SF0">
    <property type="entry name" value="GENERATIVE CELL SPECIFIC-1_HAP2 DOMAIN-CONTAINING PROTEIN"/>
    <property type="match status" value="1"/>
</dbReference>
<evidence type="ECO:0000256" key="4">
    <source>
        <dbReference type="ARBA" id="ARBA00022692"/>
    </source>
</evidence>
<name>A0A7S1F5V7_NOCSC</name>
<protein>
    <recommendedName>
        <fullName evidence="14">Generative cell specific-1/HAP2 domain-containing protein</fullName>
    </recommendedName>
</protein>
<reference evidence="15" key="1">
    <citation type="submission" date="2021-01" db="EMBL/GenBank/DDBJ databases">
        <authorList>
            <person name="Corre E."/>
            <person name="Pelletier E."/>
            <person name="Niang G."/>
            <person name="Scheremetjew M."/>
            <person name="Finn R."/>
            <person name="Kale V."/>
            <person name="Holt S."/>
            <person name="Cochrane G."/>
            <person name="Meng A."/>
            <person name="Brown T."/>
            <person name="Cohen L."/>
        </authorList>
    </citation>
    <scope>NUCLEOTIDE SEQUENCE</scope>
</reference>
<feature type="transmembrane region" description="Helical" evidence="12">
    <location>
        <begin position="532"/>
        <end position="555"/>
    </location>
</feature>
<feature type="region of interest" description="Disordered" evidence="11">
    <location>
        <begin position="340"/>
        <end position="360"/>
    </location>
</feature>
<evidence type="ECO:0000256" key="6">
    <source>
        <dbReference type="ARBA" id="ARBA00022989"/>
    </source>
</evidence>
<comment type="similarity">
    <text evidence="2">Belongs to the HAP2/GCS1 family.</text>
</comment>
<keyword evidence="3" id="KW-1003">Cell membrane</keyword>
<feature type="signal peptide" evidence="13">
    <location>
        <begin position="1"/>
        <end position="21"/>
    </location>
</feature>
<dbReference type="AlphaFoldDB" id="A0A7S1F5V7"/>
<evidence type="ECO:0000256" key="13">
    <source>
        <dbReference type="SAM" id="SignalP"/>
    </source>
</evidence>
<dbReference type="GO" id="GO:0005886">
    <property type="term" value="C:plasma membrane"/>
    <property type="evidence" value="ECO:0007669"/>
    <property type="project" value="UniProtKB-SubCell"/>
</dbReference>
<evidence type="ECO:0000256" key="5">
    <source>
        <dbReference type="ARBA" id="ARBA00022729"/>
    </source>
</evidence>
<evidence type="ECO:0000256" key="10">
    <source>
        <dbReference type="ARBA" id="ARBA00023279"/>
    </source>
</evidence>
<keyword evidence="7" id="KW-0446">Lipid-binding</keyword>
<dbReference type="Pfam" id="PF10699">
    <property type="entry name" value="HAP2-GCS1"/>
    <property type="match status" value="1"/>
</dbReference>
<dbReference type="GO" id="GO:0007338">
    <property type="term" value="P:single fertilization"/>
    <property type="evidence" value="ECO:0007669"/>
    <property type="project" value="UniProtKB-KW"/>
</dbReference>
<evidence type="ECO:0000256" key="11">
    <source>
        <dbReference type="SAM" id="MobiDB-lite"/>
    </source>
</evidence>
<keyword evidence="4 12" id="KW-0812">Transmembrane</keyword>